<accession>A0A9P8W6K3</accession>
<evidence type="ECO:0000313" key="5">
    <source>
        <dbReference type="EMBL" id="KAH6892368.1"/>
    </source>
</evidence>
<dbReference type="SMART" id="SM00248">
    <property type="entry name" value="ANK"/>
    <property type="match status" value="4"/>
</dbReference>
<reference evidence="5 6" key="1">
    <citation type="journal article" date="2021" name="Nat. Commun.">
        <title>Genetic determinants of endophytism in the Arabidopsis root mycobiome.</title>
        <authorList>
            <person name="Mesny F."/>
            <person name="Miyauchi S."/>
            <person name="Thiergart T."/>
            <person name="Pickel B."/>
            <person name="Atanasova L."/>
            <person name="Karlsson M."/>
            <person name="Huettel B."/>
            <person name="Barry K.W."/>
            <person name="Haridas S."/>
            <person name="Chen C."/>
            <person name="Bauer D."/>
            <person name="Andreopoulos W."/>
            <person name="Pangilinan J."/>
            <person name="LaButti K."/>
            <person name="Riley R."/>
            <person name="Lipzen A."/>
            <person name="Clum A."/>
            <person name="Drula E."/>
            <person name="Henrissat B."/>
            <person name="Kohler A."/>
            <person name="Grigoriev I.V."/>
            <person name="Martin F.M."/>
            <person name="Hacquard S."/>
        </authorList>
    </citation>
    <scope>NUCLEOTIDE SEQUENCE [LARGE SCALE GENOMIC DNA]</scope>
    <source>
        <strain evidence="5 6">MPI-CAGE-CH-0241</strain>
    </source>
</reference>
<protein>
    <recommendedName>
        <fullName evidence="4">Azaphilone pigments biosynthesis cluster protein L N-terminal domain-containing protein</fullName>
    </recommendedName>
</protein>
<organism evidence="5 6">
    <name type="scientific">Thelonectria olida</name>
    <dbReference type="NCBI Taxonomy" id="1576542"/>
    <lineage>
        <taxon>Eukaryota</taxon>
        <taxon>Fungi</taxon>
        <taxon>Dikarya</taxon>
        <taxon>Ascomycota</taxon>
        <taxon>Pezizomycotina</taxon>
        <taxon>Sordariomycetes</taxon>
        <taxon>Hypocreomycetidae</taxon>
        <taxon>Hypocreales</taxon>
        <taxon>Nectriaceae</taxon>
        <taxon>Thelonectria</taxon>
    </lineage>
</organism>
<dbReference type="InterPro" id="IPR050745">
    <property type="entry name" value="Multifunctional_regulatory"/>
</dbReference>
<evidence type="ECO:0000256" key="1">
    <source>
        <dbReference type="ARBA" id="ARBA00022737"/>
    </source>
</evidence>
<evidence type="ECO:0000313" key="6">
    <source>
        <dbReference type="Proteomes" id="UP000777438"/>
    </source>
</evidence>
<dbReference type="OrthoDB" id="524326at2759"/>
<sequence>MDPLSIAASAFSLAAGIAKASLALTQFSNSFREAAEDLNAISAELQALAGILDPLTRALCRRRQSPLPESLLSQLENTLSSCVLMIEQILDTIENYRRNTAWTKTKWVLIGKDEVFKLRDSLEAYKMALSIGLHALSLDTTQDIKDDTEVIRTHIEVLNLNTDEILARVKCLREMGSSRRNNRKIEEWMENMSLLSNYAESTYKSTIADPAEFTSPPVLPTLAPVTEVGQQKDFDSQTASPAPQPPPDATRVTEHARLSLKSSSTPNPLDDTSVQELRSNSGSNSSAQVSDSLGPETKPLDHLIASCDGVEECSQRIEEVRLLVRLDKGLIEKSRKAHEGLSGDQKKELLDSLRRITHTTTAESLRALIAQGAMMDDYTVHSASPLYSALRATNNDCLITLLQCGANPNAEELLCKIGNRCYAHRSALAYAAWSGNEFAVWALVAAGAIVNPEPRDTISCITPLLQAVQPEDTNKLENQDRIIRFLLANGADPNESGCSPPMMSPPLSAAMVFWPRQEDKFPGKTLSVVNSLLKAGARSSFGHLDSVALWDVDENPFNAAARWGQHEVLTSLASRVNSLDSEAWIHAMSYAALHRQWKCFDILCEKPYTRSDALHQIVENSMAVFRCHRSPIIDSTTFTAVITKLMDDRDRWNPDKQVEFIYQKRRYMVWRKLVIEELSAMELAKNIHTEVDRNNILALLGLLRG</sequence>
<gene>
    <name evidence="5" type="ORF">B0T10DRAFT_483685</name>
</gene>
<feature type="domain" description="Azaphilone pigments biosynthesis cluster protein L N-terminal" evidence="4">
    <location>
        <begin position="1"/>
        <end position="179"/>
    </location>
</feature>
<dbReference type="PANTHER" id="PTHR24189:SF50">
    <property type="entry name" value="ANKYRIN REPEAT AND SOCS BOX PROTEIN 2"/>
    <property type="match status" value="1"/>
</dbReference>
<feature type="region of interest" description="Disordered" evidence="3">
    <location>
        <begin position="231"/>
        <end position="297"/>
    </location>
</feature>
<dbReference type="EMBL" id="JAGPYM010000007">
    <property type="protein sequence ID" value="KAH6892368.1"/>
    <property type="molecule type" value="Genomic_DNA"/>
</dbReference>
<keyword evidence="1" id="KW-0677">Repeat</keyword>
<evidence type="ECO:0000256" key="3">
    <source>
        <dbReference type="SAM" id="MobiDB-lite"/>
    </source>
</evidence>
<dbReference type="Proteomes" id="UP000777438">
    <property type="component" value="Unassembled WGS sequence"/>
</dbReference>
<dbReference type="AlphaFoldDB" id="A0A9P8W6K3"/>
<comment type="caution">
    <text evidence="5">The sequence shown here is derived from an EMBL/GenBank/DDBJ whole genome shotgun (WGS) entry which is preliminary data.</text>
</comment>
<evidence type="ECO:0000259" key="4">
    <source>
        <dbReference type="Pfam" id="PF17111"/>
    </source>
</evidence>
<keyword evidence="6" id="KW-1185">Reference proteome</keyword>
<evidence type="ECO:0000256" key="2">
    <source>
        <dbReference type="ARBA" id="ARBA00023043"/>
    </source>
</evidence>
<dbReference type="InterPro" id="IPR031348">
    <property type="entry name" value="PigL_N"/>
</dbReference>
<dbReference type="InterPro" id="IPR002110">
    <property type="entry name" value="Ankyrin_rpt"/>
</dbReference>
<dbReference type="Pfam" id="PF17111">
    <property type="entry name" value="PigL_N"/>
    <property type="match status" value="1"/>
</dbReference>
<feature type="compositionally biased region" description="Low complexity" evidence="3">
    <location>
        <begin position="279"/>
        <end position="292"/>
    </location>
</feature>
<dbReference type="SUPFAM" id="SSF48403">
    <property type="entry name" value="Ankyrin repeat"/>
    <property type="match status" value="1"/>
</dbReference>
<dbReference type="PANTHER" id="PTHR24189">
    <property type="entry name" value="MYOTROPHIN"/>
    <property type="match status" value="1"/>
</dbReference>
<name>A0A9P8W6K3_9HYPO</name>
<dbReference type="InterPro" id="IPR036770">
    <property type="entry name" value="Ankyrin_rpt-contain_sf"/>
</dbReference>
<feature type="compositionally biased region" description="Polar residues" evidence="3">
    <location>
        <begin position="260"/>
        <end position="278"/>
    </location>
</feature>
<keyword evidence="2" id="KW-0040">ANK repeat</keyword>
<proteinExistence type="predicted"/>
<dbReference type="Gene3D" id="1.25.40.20">
    <property type="entry name" value="Ankyrin repeat-containing domain"/>
    <property type="match status" value="1"/>
</dbReference>